<dbReference type="Proteomes" id="UP001462640">
    <property type="component" value="Unassembled WGS sequence"/>
</dbReference>
<name>A0ABV0GF29_9BURK</name>
<dbReference type="EMBL" id="JBDPZC010000005">
    <property type="protein sequence ID" value="MEO3713642.1"/>
    <property type="molecule type" value="Genomic_DNA"/>
</dbReference>
<proteinExistence type="predicted"/>
<reference evidence="2 3" key="1">
    <citation type="submission" date="2024-05" db="EMBL/GenBank/DDBJ databases">
        <title>Roseateles sp. 2.12 16S ribosomal RNA gene Genome sequencing and assembly.</title>
        <authorList>
            <person name="Woo H."/>
        </authorList>
    </citation>
    <scope>NUCLEOTIDE SEQUENCE [LARGE SCALE GENOMIC DNA]</scope>
    <source>
        <strain evidence="2 3">2.12</strain>
    </source>
</reference>
<evidence type="ECO:0000313" key="3">
    <source>
        <dbReference type="Proteomes" id="UP001462640"/>
    </source>
</evidence>
<organism evidence="2 3">
    <name type="scientific">Roseateles flavus</name>
    <dbReference type="NCBI Taxonomy" id="3149041"/>
    <lineage>
        <taxon>Bacteria</taxon>
        <taxon>Pseudomonadati</taxon>
        <taxon>Pseudomonadota</taxon>
        <taxon>Betaproteobacteria</taxon>
        <taxon>Burkholderiales</taxon>
        <taxon>Sphaerotilaceae</taxon>
        <taxon>Roseateles</taxon>
    </lineage>
</organism>
<feature type="chain" id="PRO_5047261140" evidence="1">
    <location>
        <begin position="27"/>
        <end position="226"/>
    </location>
</feature>
<gene>
    <name evidence="2" type="ORF">ABDJ40_12825</name>
</gene>
<dbReference type="RefSeq" id="WP_347610225.1">
    <property type="nucleotide sequence ID" value="NZ_JBDPZC010000005.1"/>
</dbReference>
<accession>A0ABV0GF29</accession>
<feature type="signal peptide" evidence="1">
    <location>
        <begin position="1"/>
        <end position="26"/>
    </location>
</feature>
<dbReference type="Gene3D" id="2.60.120.260">
    <property type="entry name" value="Galactose-binding domain-like"/>
    <property type="match status" value="1"/>
</dbReference>
<protein>
    <submittedName>
        <fullName evidence="2">Uncharacterized protein</fullName>
    </submittedName>
</protein>
<sequence>MDWKVLFAAPAAVLLMAAASSGFENAKGWGSSSTGPGPTAYRIGLDPQSAYLDAPTLSVQSTVALDEFTHGSATTWATGYAGKRVRLSGFYRTEGVKHWAGVYMEARERPDSASFVGPRRVLKSSELPLVVGTTGDPAQPRDSAGWQPFAITLDVPQGNGGAVMMGPLVRGEGKVWVARMRFEEVSRSVPLSVDRLPLRLDAFNAGLQQVPQYSARPQPPGNLDLM</sequence>
<comment type="caution">
    <text evidence="2">The sequence shown here is derived from an EMBL/GenBank/DDBJ whole genome shotgun (WGS) entry which is preliminary data.</text>
</comment>
<evidence type="ECO:0000256" key="1">
    <source>
        <dbReference type="SAM" id="SignalP"/>
    </source>
</evidence>
<keyword evidence="3" id="KW-1185">Reference proteome</keyword>
<keyword evidence="1" id="KW-0732">Signal</keyword>
<evidence type="ECO:0000313" key="2">
    <source>
        <dbReference type="EMBL" id="MEO3713642.1"/>
    </source>
</evidence>